<feature type="region of interest" description="Disordered" evidence="1">
    <location>
        <begin position="46"/>
        <end position="128"/>
    </location>
</feature>
<feature type="chain" id="PRO_5018610500" evidence="2">
    <location>
        <begin position="24"/>
        <end position="128"/>
    </location>
</feature>
<organism evidence="3 4">
    <name type="scientific">Oryzias javanicus</name>
    <name type="common">Javanese ricefish</name>
    <name type="synonym">Aplocheilus javanicus</name>
    <dbReference type="NCBI Taxonomy" id="123683"/>
    <lineage>
        <taxon>Eukaryota</taxon>
        <taxon>Metazoa</taxon>
        <taxon>Chordata</taxon>
        <taxon>Craniata</taxon>
        <taxon>Vertebrata</taxon>
        <taxon>Euteleostomi</taxon>
        <taxon>Actinopterygii</taxon>
        <taxon>Neopterygii</taxon>
        <taxon>Teleostei</taxon>
        <taxon>Neoteleostei</taxon>
        <taxon>Acanthomorphata</taxon>
        <taxon>Ovalentaria</taxon>
        <taxon>Atherinomorphae</taxon>
        <taxon>Beloniformes</taxon>
        <taxon>Adrianichthyidae</taxon>
        <taxon>Oryziinae</taxon>
        <taxon>Oryzias</taxon>
    </lineage>
</organism>
<keyword evidence="4" id="KW-1185">Reference proteome</keyword>
<evidence type="ECO:0000256" key="1">
    <source>
        <dbReference type="SAM" id="MobiDB-lite"/>
    </source>
</evidence>
<feature type="compositionally biased region" description="Low complexity" evidence="1">
    <location>
        <begin position="65"/>
        <end position="80"/>
    </location>
</feature>
<dbReference type="PROSITE" id="PS51257">
    <property type="entry name" value="PROKAR_LIPOPROTEIN"/>
    <property type="match status" value="1"/>
</dbReference>
<dbReference type="OrthoDB" id="10509977at2759"/>
<proteinExistence type="predicted"/>
<reference evidence="3 4" key="2">
    <citation type="submission" date="2019-01" db="EMBL/GenBank/DDBJ databases">
        <title>A chromosome length genome reference of the Java medaka (oryzias javanicus).</title>
        <authorList>
            <person name="Herpin A."/>
            <person name="Takehana Y."/>
            <person name="Naruse K."/>
            <person name="Ansai S."/>
            <person name="Kawaguchi M."/>
        </authorList>
    </citation>
    <scope>NUCLEOTIDE SEQUENCE [LARGE SCALE GENOMIC DNA]</scope>
    <source>
        <strain evidence="3">RS831</strain>
        <tissue evidence="3">Whole body</tissue>
    </source>
</reference>
<feature type="compositionally biased region" description="Low complexity" evidence="1">
    <location>
        <begin position="115"/>
        <end position="128"/>
    </location>
</feature>
<dbReference type="EMBL" id="CM012456">
    <property type="protein sequence ID" value="RVE58554.1"/>
    <property type="molecule type" value="Genomic_DNA"/>
</dbReference>
<evidence type="ECO:0000256" key="2">
    <source>
        <dbReference type="SAM" id="SignalP"/>
    </source>
</evidence>
<evidence type="ECO:0000313" key="3">
    <source>
        <dbReference type="EMBL" id="RVE58554.1"/>
    </source>
</evidence>
<dbReference type="AlphaFoldDB" id="A0A3S2NWY2"/>
<feature type="signal peptide" evidence="2">
    <location>
        <begin position="1"/>
        <end position="23"/>
    </location>
</feature>
<reference evidence="3 4" key="1">
    <citation type="submission" date="2018-11" db="EMBL/GenBank/DDBJ databases">
        <authorList>
            <person name="Lopez-Roques C."/>
            <person name="Donnadieu C."/>
            <person name="Bouchez O."/>
            <person name="Klopp C."/>
            <person name="Cabau C."/>
            <person name="Zahm M."/>
        </authorList>
    </citation>
    <scope>NUCLEOTIDE SEQUENCE [LARGE SCALE GENOMIC DNA]</scope>
    <source>
        <strain evidence="3">RS831</strain>
        <tissue evidence="3">Whole body</tissue>
    </source>
</reference>
<accession>A0A3S2NWY2</accession>
<dbReference type="Proteomes" id="UP000283210">
    <property type="component" value="Chromosome 20"/>
</dbReference>
<sequence length="128" mass="13868">MRSAFVILLIGSISCSSPHGALSHKPKVVPLLIDLTPYYKKDLSPAASPRLLRSTEGEEAGRAAPSTPSSGPQSSGSHLSSNRRPVLIRVNRDRAASSRTRHKRRRVLFRRLHFPPAASGAPPRSGSR</sequence>
<protein>
    <submittedName>
        <fullName evidence="3">Uncharacterized protein</fullName>
    </submittedName>
</protein>
<name>A0A3S2NWY2_ORYJA</name>
<feature type="compositionally biased region" description="Basic residues" evidence="1">
    <location>
        <begin position="99"/>
        <end position="113"/>
    </location>
</feature>
<keyword evidence="2" id="KW-0732">Signal</keyword>
<gene>
    <name evidence="3" type="ORF">OJAV_G00195440</name>
</gene>
<evidence type="ECO:0000313" key="4">
    <source>
        <dbReference type="Proteomes" id="UP000283210"/>
    </source>
</evidence>